<evidence type="ECO:0000313" key="2">
    <source>
        <dbReference type="Proteomes" id="UP000249046"/>
    </source>
</evidence>
<evidence type="ECO:0000313" key="1">
    <source>
        <dbReference type="EMBL" id="PZQ13238.1"/>
    </source>
</evidence>
<dbReference type="Proteomes" id="UP000249046">
    <property type="component" value="Unassembled WGS sequence"/>
</dbReference>
<protein>
    <recommendedName>
        <fullName evidence="3">DUF1570 domain-containing protein</fullName>
    </recommendedName>
</protein>
<evidence type="ECO:0008006" key="3">
    <source>
        <dbReference type="Google" id="ProtNLM"/>
    </source>
</evidence>
<gene>
    <name evidence="1" type="ORF">DI564_12080</name>
</gene>
<name>A0A2W5KCU3_9GAMM</name>
<comment type="caution">
    <text evidence="1">The sequence shown here is derived from an EMBL/GenBank/DDBJ whole genome shotgun (WGS) entry which is preliminary data.</text>
</comment>
<organism evidence="1 2">
    <name type="scientific">Rhodanobacter denitrificans</name>
    <dbReference type="NCBI Taxonomy" id="666685"/>
    <lineage>
        <taxon>Bacteria</taxon>
        <taxon>Pseudomonadati</taxon>
        <taxon>Pseudomonadota</taxon>
        <taxon>Gammaproteobacteria</taxon>
        <taxon>Lysobacterales</taxon>
        <taxon>Rhodanobacteraceae</taxon>
        <taxon>Rhodanobacter</taxon>
    </lineage>
</organism>
<reference evidence="1 2" key="1">
    <citation type="submission" date="2017-08" db="EMBL/GenBank/DDBJ databases">
        <title>Infants hospitalized years apart are colonized by the same room-sourced microbial strains.</title>
        <authorList>
            <person name="Brooks B."/>
            <person name="Olm M.R."/>
            <person name="Firek B.A."/>
            <person name="Baker R."/>
            <person name="Thomas B.C."/>
            <person name="Morowitz M.J."/>
            <person name="Banfield J.F."/>
        </authorList>
    </citation>
    <scope>NUCLEOTIDE SEQUENCE [LARGE SCALE GENOMIC DNA]</scope>
    <source>
        <strain evidence="1">S2_005_003_R2_42</strain>
    </source>
</reference>
<dbReference type="EMBL" id="QFPO01000010">
    <property type="protein sequence ID" value="PZQ13238.1"/>
    <property type="molecule type" value="Genomic_DNA"/>
</dbReference>
<accession>A0A2W5KCU3</accession>
<dbReference type="AlphaFoldDB" id="A0A2W5KCU3"/>
<sequence length="347" mass="37120">MTPHPAALLGLLIAAIPSTCPPLPTLGTLVCAADAAGFTYGRDATAVRAMTEDIGAARAIYRRHFGRLPPRGAVVSAGTQRSVDAEEERSLRAAGARWVLPWIDAADRDRALEPKIRAAIAQQMPGMSQEAVDAAVARALASAGGGEPGADTSIRSALRHELGHKLLIADRWPRLDEAEAVNRTDSHYGGPAPDWLDETAAVLMEDAAMTARRRDLFGAIRRGVEPGERVVALAEFVTMDHPLAARVRTQIDRKPGASVMVVSGEEASRLAAGSRAFYAQARVFADYLIERSGRPDVFAAIADAAADEQDFASWLGRHGADYHLPATLPALERDWQDWLAPAYPPGA</sequence>
<proteinExistence type="predicted"/>